<organism evidence="2 3">
    <name type="scientific">Cylindrobasidium torrendii FP15055 ss-10</name>
    <dbReference type="NCBI Taxonomy" id="1314674"/>
    <lineage>
        <taxon>Eukaryota</taxon>
        <taxon>Fungi</taxon>
        <taxon>Dikarya</taxon>
        <taxon>Basidiomycota</taxon>
        <taxon>Agaricomycotina</taxon>
        <taxon>Agaricomycetes</taxon>
        <taxon>Agaricomycetidae</taxon>
        <taxon>Agaricales</taxon>
        <taxon>Marasmiineae</taxon>
        <taxon>Physalacriaceae</taxon>
        <taxon>Cylindrobasidium</taxon>
    </lineage>
</organism>
<protein>
    <submittedName>
        <fullName evidence="2">Uncharacterized protein</fullName>
    </submittedName>
</protein>
<keyword evidence="3" id="KW-1185">Reference proteome</keyword>
<feature type="region of interest" description="Disordered" evidence="1">
    <location>
        <begin position="373"/>
        <end position="395"/>
    </location>
</feature>
<evidence type="ECO:0000313" key="3">
    <source>
        <dbReference type="Proteomes" id="UP000054007"/>
    </source>
</evidence>
<evidence type="ECO:0000256" key="1">
    <source>
        <dbReference type="SAM" id="MobiDB-lite"/>
    </source>
</evidence>
<dbReference type="OrthoDB" id="3178019at2759"/>
<evidence type="ECO:0000313" key="2">
    <source>
        <dbReference type="EMBL" id="KIY67582.1"/>
    </source>
</evidence>
<accession>A0A0D7BAM9</accession>
<feature type="compositionally biased region" description="Polar residues" evidence="1">
    <location>
        <begin position="383"/>
        <end position="395"/>
    </location>
</feature>
<gene>
    <name evidence="2" type="ORF">CYLTODRAFT_288518</name>
</gene>
<dbReference type="EMBL" id="KN880522">
    <property type="protein sequence ID" value="KIY67582.1"/>
    <property type="molecule type" value="Genomic_DNA"/>
</dbReference>
<dbReference type="Proteomes" id="UP000054007">
    <property type="component" value="Unassembled WGS sequence"/>
</dbReference>
<reference evidence="2 3" key="1">
    <citation type="journal article" date="2015" name="Fungal Genet. Biol.">
        <title>Evolution of novel wood decay mechanisms in Agaricales revealed by the genome sequences of Fistulina hepatica and Cylindrobasidium torrendii.</title>
        <authorList>
            <person name="Floudas D."/>
            <person name="Held B.W."/>
            <person name="Riley R."/>
            <person name="Nagy L.G."/>
            <person name="Koehler G."/>
            <person name="Ransdell A.S."/>
            <person name="Younus H."/>
            <person name="Chow J."/>
            <person name="Chiniquy J."/>
            <person name="Lipzen A."/>
            <person name="Tritt A."/>
            <person name="Sun H."/>
            <person name="Haridas S."/>
            <person name="LaButti K."/>
            <person name="Ohm R.A."/>
            <person name="Kues U."/>
            <person name="Blanchette R.A."/>
            <person name="Grigoriev I.V."/>
            <person name="Minto R.E."/>
            <person name="Hibbett D.S."/>
        </authorList>
    </citation>
    <scope>NUCLEOTIDE SEQUENCE [LARGE SCALE GENOMIC DNA]</scope>
    <source>
        <strain evidence="2 3">FP15055 ss-10</strain>
    </source>
</reference>
<proteinExistence type="predicted"/>
<name>A0A0D7BAM9_9AGAR</name>
<sequence>MNLIFSPALGGTTLQPVCLAYSNTVEICFTATLPSADYAHLQRDGGKVQCWSDLPTPGRAGNDWGEIDFIEGPPASPGASVSLLRGPGADGQIGQRVLYLPISVDFQLASSKTFHYTYRILYASGDVKWLGAYDENGSITLQPDLEDTRLTMKSQGWRREDSGRLIWDTHGATVENVTIAKLEQQADWTVRAAGLESILDTADGASILFLLPRHKDIVVPSTLALSASQQLKLSIDAQGALIATGTGSLLFTCPSSSGNMHGFMDSILQYSATNCRILGYSSSCVVLASSMDSSPVSVAVIPLTSRLTNGAVKLDWLSLPPSHLPSLENPIILSSKQPEVQHIYENMGDGLQVLVPPTGSTFVLSVFHPVDGKGRRAADAPAISQTNSDSVYRAN</sequence>
<dbReference type="AlphaFoldDB" id="A0A0D7BAM9"/>